<keyword evidence="4" id="KW-0804">Transcription</keyword>
<sequence>MKVGVRIMYKAIIIDDEPWTIIDIEKTFSLEDMGFEIVGSYRTPQKALPAIISKKPDLVITDIRMPGMTGMELIKSVRSQKINCEFIIVSGHSDFSYAQEAISYGVAGYCLKPLDPHETSEALNRAKNHLDSRKTITPEPSYLDDNFEGLRNYIITHFSEKLTLKSLAAEFNMNPNYCCSLFTKYLGQTFSAYLTELRITEAQNLLHNSDYSLEEIASLVGFKDYFYFSKVFKKYCKYSPKEYRTLPH</sequence>
<protein>
    <recommendedName>
        <fullName evidence="1">Stage 0 sporulation protein A homolog</fullName>
    </recommendedName>
</protein>
<evidence type="ECO:0000259" key="8">
    <source>
        <dbReference type="PROSITE" id="PS50110"/>
    </source>
</evidence>
<evidence type="ECO:0000256" key="1">
    <source>
        <dbReference type="ARBA" id="ARBA00018672"/>
    </source>
</evidence>
<dbReference type="GO" id="GO:0003700">
    <property type="term" value="F:DNA-binding transcription factor activity"/>
    <property type="evidence" value="ECO:0007669"/>
    <property type="project" value="InterPro"/>
</dbReference>
<organism evidence="9 10">
    <name type="scientific">Dorea longicatena</name>
    <dbReference type="NCBI Taxonomy" id="88431"/>
    <lineage>
        <taxon>Bacteria</taxon>
        <taxon>Bacillati</taxon>
        <taxon>Bacillota</taxon>
        <taxon>Clostridia</taxon>
        <taxon>Lachnospirales</taxon>
        <taxon>Lachnospiraceae</taxon>
        <taxon>Dorea</taxon>
    </lineage>
</organism>
<evidence type="ECO:0000313" key="9">
    <source>
        <dbReference type="EMBL" id="VUX11349.1"/>
    </source>
</evidence>
<dbReference type="InterPro" id="IPR009057">
    <property type="entry name" value="Homeodomain-like_sf"/>
</dbReference>
<dbReference type="EMBL" id="CABHNM010000041">
    <property type="protein sequence ID" value="VUX11349.1"/>
    <property type="molecule type" value="Genomic_DNA"/>
</dbReference>
<dbReference type="Pfam" id="PF00072">
    <property type="entry name" value="Response_reg"/>
    <property type="match status" value="1"/>
</dbReference>
<evidence type="ECO:0000313" key="10">
    <source>
        <dbReference type="Proteomes" id="UP000398619"/>
    </source>
</evidence>
<gene>
    <name evidence="9" type="ORF">DLSSTS7063_01817</name>
</gene>
<dbReference type="SMART" id="SM00448">
    <property type="entry name" value="REC"/>
    <property type="match status" value="1"/>
</dbReference>
<dbReference type="InterPro" id="IPR018062">
    <property type="entry name" value="HTH_AraC-typ_CS"/>
</dbReference>
<evidence type="ECO:0000256" key="4">
    <source>
        <dbReference type="ARBA" id="ARBA00023163"/>
    </source>
</evidence>
<dbReference type="CDD" id="cd17536">
    <property type="entry name" value="REC_YesN-like"/>
    <property type="match status" value="1"/>
</dbReference>
<dbReference type="SUPFAM" id="SSF52172">
    <property type="entry name" value="CheY-like"/>
    <property type="match status" value="1"/>
</dbReference>
<dbReference type="GO" id="GO:0000160">
    <property type="term" value="P:phosphorelay signal transduction system"/>
    <property type="evidence" value="ECO:0007669"/>
    <property type="project" value="InterPro"/>
</dbReference>
<dbReference type="PROSITE" id="PS00041">
    <property type="entry name" value="HTH_ARAC_FAMILY_1"/>
    <property type="match status" value="1"/>
</dbReference>
<name>A0A564TVU1_9FIRM</name>
<feature type="modified residue" description="4-aspartylphosphate" evidence="6">
    <location>
        <position position="62"/>
    </location>
</feature>
<evidence type="ECO:0000256" key="5">
    <source>
        <dbReference type="ARBA" id="ARBA00024867"/>
    </source>
</evidence>
<dbReference type="PROSITE" id="PS01124">
    <property type="entry name" value="HTH_ARAC_FAMILY_2"/>
    <property type="match status" value="1"/>
</dbReference>
<keyword evidence="3" id="KW-0238">DNA-binding</keyword>
<dbReference type="Proteomes" id="UP000398619">
    <property type="component" value="Unassembled WGS sequence"/>
</dbReference>
<feature type="domain" description="HTH araC/xylS-type" evidence="7">
    <location>
        <begin position="148"/>
        <end position="246"/>
    </location>
</feature>
<evidence type="ECO:0000259" key="7">
    <source>
        <dbReference type="PROSITE" id="PS01124"/>
    </source>
</evidence>
<dbReference type="PROSITE" id="PS50110">
    <property type="entry name" value="RESPONSE_REGULATORY"/>
    <property type="match status" value="1"/>
</dbReference>
<dbReference type="Gene3D" id="1.10.10.60">
    <property type="entry name" value="Homeodomain-like"/>
    <property type="match status" value="2"/>
</dbReference>
<keyword evidence="6" id="KW-0597">Phosphoprotein</keyword>
<evidence type="ECO:0000256" key="2">
    <source>
        <dbReference type="ARBA" id="ARBA00023015"/>
    </source>
</evidence>
<accession>A0A564TVU1</accession>
<feature type="domain" description="Response regulatory" evidence="8">
    <location>
        <begin position="10"/>
        <end position="127"/>
    </location>
</feature>
<reference evidence="9 10" key="1">
    <citation type="submission" date="2019-07" db="EMBL/GenBank/DDBJ databases">
        <authorList>
            <person name="Hibberd C M."/>
            <person name="Gehrig L. J."/>
            <person name="Chang H.-W."/>
            <person name="Venkatesh S."/>
        </authorList>
    </citation>
    <scope>NUCLEOTIDE SEQUENCE [LARGE SCALE GENOMIC DNA]</scope>
    <source>
        <strain evidence="9">Dorea_longicatena_SSTS_Bg7063</strain>
    </source>
</reference>
<evidence type="ECO:0000256" key="3">
    <source>
        <dbReference type="ARBA" id="ARBA00023125"/>
    </source>
</evidence>
<dbReference type="PANTHER" id="PTHR43280:SF28">
    <property type="entry name" value="HTH-TYPE TRANSCRIPTIONAL ACTIVATOR RHAS"/>
    <property type="match status" value="1"/>
</dbReference>
<dbReference type="InterPro" id="IPR018060">
    <property type="entry name" value="HTH_AraC"/>
</dbReference>
<dbReference type="InterPro" id="IPR011006">
    <property type="entry name" value="CheY-like_superfamily"/>
</dbReference>
<dbReference type="AlphaFoldDB" id="A0A564TVU1"/>
<evidence type="ECO:0000256" key="6">
    <source>
        <dbReference type="PROSITE-ProRule" id="PRU00169"/>
    </source>
</evidence>
<keyword evidence="2" id="KW-0805">Transcription regulation</keyword>
<dbReference type="InterPro" id="IPR001789">
    <property type="entry name" value="Sig_transdc_resp-reg_receiver"/>
</dbReference>
<dbReference type="Gene3D" id="3.40.50.2300">
    <property type="match status" value="1"/>
</dbReference>
<dbReference type="PANTHER" id="PTHR43280">
    <property type="entry name" value="ARAC-FAMILY TRANSCRIPTIONAL REGULATOR"/>
    <property type="match status" value="1"/>
</dbReference>
<dbReference type="Pfam" id="PF12833">
    <property type="entry name" value="HTH_18"/>
    <property type="match status" value="1"/>
</dbReference>
<dbReference type="SMART" id="SM00342">
    <property type="entry name" value="HTH_ARAC"/>
    <property type="match status" value="1"/>
</dbReference>
<proteinExistence type="predicted"/>
<dbReference type="SUPFAM" id="SSF46689">
    <property type="entry name" value="Homeodomain-like"/>
    <property type="match status" value="2"/>
</dbReference>
<comment type="function">
    <text evidence="5">May play the central regulatory role in sporulation. It may be an element of the effector pathway responsible for the activation of sporulation genes in response to nutritional stress. Spo0A may act in concert with spo0H (a sigma factor) to control the expression of some genes that are critical to the sporulation process.</text>
</comment>
<dbReference type="GO" id="GO:0043565">
    <property type="term" value="F:sequence-specific DNA binding"/>
    <property type="evidence" value="ECO:0007669"/>
    <property type="project" value="InterPro"/>
</dbReference>